<dbReference type="Proteomes" id="UP000614741">
    <property type="component" value="Unassembled WGS sequence"/>
</dbReference>
<sequence length="209" mass="21549">MGDGLRVAATCTVEQLAAFPPDAAWTAWPLVDACMDALLMSFKVQGQATVGGNVALALPAGAMTSLLAALDAVAVVWTPDGGERREAVADLVVGAGRTTLAAGEVLRAFDVPPHALRARTAVRQVSLTAVGRSASLVVARRDADGTVTLTVTAATPHPVQHRFASAPTSAQVDGVLAGLEWFDDLHGAPDWRRAVTSLLAHEVVGEVTA</sequence>
<gene>
    <name evidence="2" type="ORF">Cph01nite_22630</name>
</gene>
<reference evidence="2 3" key="1">
    <citation type="submission" date="2021-01" db="EMBL/GenBank/DDBJ databases">
        <title>Whole genome shotgun sequence of Cellulomonas phragmiteti NBRC 110785.</title>
        <authorList>
            <person name="Komaki H."/>
            <person name="Tamura T."/>
        </authorList>
    </citation>
    <scope>NUCLEOTIDE SEQUENCE [LARGE SCALE GENOMIC DNA]</scope>
    <source>
        <strain evidence="2 3">NBRC 110785</strain>
    </source>
</reference>
<dbReference type="InterPro" id="IPR051312">
    <property type="entry name" value="Diverse_Substr_Oxidored"/>
</dbReference>
<dbReference type="PANTHER" id="PTHR42659:SF9">
    <property type="entry name" value="XANTHINE DEHYDROGENASE FAD-BINDING SUBUNIT XDHB-RELATED"/>
    <property type="match status" value="1"/>
</dbReference>
<keyword evidence="3" id="KW-1185">Reference proteome</keyword>
<protein>
    <submittedName>
        <fullName evidence="2">FAD-binding molybdopterin dehydrogenase</fullName>
    </submittedName>
</protein>
<evidence type="ECO:0000313" key="3">
    <source>
        <dbReference type="Proteomes" id="UP000614741"/>
    </source>
</evidence>
<dbReference type="InterPro" id="IPR016166">
    <property type="entry name" value="FAD-bd_PCMH"/>
</dbReference>
<evidence type="ECO:0000259" key="1">
    <source>
        <dbReference type="PROSITE" id="PS51387"/>
    </source>
</evidence>
<comment type="caution">
    <text evidence="2">The sequence shown here is derived from an EMBL/GenBank/DDBJ whole genome shotgun (WGS) entry which is preliminary data.</text>
</comment>
<accession>A0ABQ4DMC3</accession>
<name>A0ABQ4DMC3_9CELL</name>
<dbReference type="SUPFAM" id="SSF56176">
    <property type="entry name" value="FAD-binding/transporter-associated domain-like"/>
    <property type="match status" value="1"/>
</dbReference>
<evidence type="ECO:0000313" key="2">
    <source>
        <dbReference type="EMBL" id="GIG40501.1"/>
    </source>
</evidence>
<dbReference type="Pfam" id="PF00941">
    <property type="entry name" value="FAD_binding_5"/>
    <property type="match status" value="1"/>
</dbReference>
<dbReference type="InterPro" id="IPR036318">
    <property type="entry name" value="FAD-bd_PCMH-like_sf"/>
</dbReference>
<dbReference type="InterPro" id="IPR016169">
    <property type="entry name" value="FAD-bd_PCMH_sub2"/>
</dbReference>
<dbReference type="PROSITE" id="PS51387">
    <property type="entry name" value="FAD_PCMH"/>
    <property type="match status" value="1"/>
</dbReference>
<dbReference type="PANTHER" id="PTHR42659">
    <property type="entry name" value="XANTHINE DEHYDROGENASE SUBUNIT C-RELATED"/>
    <property type="match status" value="1"/>
</dbReference>
<dbReference type="InterPro" id="IPR002346">
    <property type="entry name" value="Mopterin_DH_FAD-bd"/>
</dbReference>
<dbReference type="EMBL" id="BONP01000012">
    <property type="protein sequence ID" value="GIG40501.1"/>
    <property type="molecule type" value="Genomic_DNA"/>
</dbReference>
<proteinExistence type="predicted"/>
<dbReference type="Gene3D" id="3.30.465.10">
    <property type="match status" value="1"/>
</dbReference>
<feature type="domain" description="FAD-binding PCMH-type" evidence="1">
    <location>
        <begin position="1"/>
        <end position="116"/>
    </location>
</feature>
<organism evidence="2 3">
    <name type="scientific">Cellulomonas phragmiteti</name>
    <dbReference type="NCBI Taxonomy" id="478780"/>
    <lineage>
        <taxon>Bacteria</taxon>
        <taxon>Bacillati</taxon>
        <taxon>Actinomycetota</taxon>
        <taxon>Actinomycetes</taxon>
        <taxon>Micrococcales</taxon>
        <taxon>Cellulomonadaceae</taxon>
        <taxon>Cellulomonas</taxon>
    </lineage>
</organism>